<sequence length="356" mass="39514">MVNYLQRIEKTDHAAAWRKLKTTYRKFPRDKTCFRWYRLSSVGSGQIVKGWIILKKRSLTKVLACIIAAVFIFAGCGVNNGAASESVSASSSTAQSSAAAAGTSEAGTAAEATPASDSSWDKVREKGEFVLGLDESFPPMGYRDEKNNIVGYDVDLAQEVANRLGVKLKLQPINWDTKEQELNTGNIDCIWNGFTITKEREGNVLFSEPYMNNQQILVVLEDSKYKTLADLKDKSVALQAASSAADALNGKADFKSTLREVVELKDNNLCLMDLKTGNVDAVAMDEVVARYYIKMKSEKYRVLDEGLSYEQYGIGFRKADVQLMTKVNDTLKEIARDGKMAEISNKWFGKDISIIK</sequence>
<proteinExistence type="inferred from homology"/>
<gene>
    <name evidence="8" type="ORF">CTER_3298</name>
</gene>
<protein>
    <submittedName>
        <fullName evidence="8">Family 3 extracellular solute-binding protein</fullName>
    </submittedName>
</protein>
<evidence type="ECO:0000256" key="5">
    <source>
        <dbReference type="SAM" id="MobiDB-lite"/>
    </source>
</evidence>
<dbReference type="SMART" id="SM00062">
    <property type="entry name" value="PBPb"/>
    <property type="match status" value="1"/>
</dbReference>
<evidence type="ECO:0000256" key="4">
    <source>
        <dbReference type="RuleBase" id="RU003744"/>
    </source>
</evidence>
<comment type="caution">
    <text evidence="8">The sequence shown here is derived from an EMBL/GenBank/DDBJ whole genome shotgun (WGS) entry which is preliminary data.</text>
</comment>
<dbReference type="eggNOG" id="COG0834">
    <property type="taxonomic scope" value="Bacteria"/>
</dbReference>
<keyword evidence="6" id="KW-0812">Transmembrane</keyword>
<reference evidence="8 9" key="1">
    <citation type="journal article" date="2013" name="Genome Announc.">
        <title>Draft Genome Sequence of the Cellulolytic, Mesophilic, Anaerobic Bacterium Clostridium termitidis Strain CT1112 (DSM 5398).</title>
        <authorList>
            <person name="Lal S."/>
            <person name="Ramachandran U."/>
            <person name="Zhang X."/>
            <person name="Munir R."/>
            <person name="Sparling R."/>
            <person name="Levin D.B."/>
        </authorList>
    </citation>
    <scope>NUCLEOTIDE SEQUENCE [LARGE SCALE GENOMIC DNA]</scope>
    <source>
        <strain evidence="8 9">CT1112</strain>
    </source>
</reference>
<dbReference type="InterPro" id="IPR001638">
    <property type="entry name" value="Solute-binding_3/MltF_N"/>
</dbReference>
<dbReference type="Proteomes" id="UP000014155">
    <property type="component" value="Unassembled WGS sequence"/>
</dbReference>
<dbReference type="SUPFAM" id="SSF53850">
    <property type="entry name" value="Periplasmic binding protein-like II"/>
    <property type="match status" value="1"/>
</dbReference>
<evidence type="ECO:0000256" key="6">
    <source>
        <dbReference type="SAM" id="Phobius"/>
    </source>
</evidence>
<accession>S0FR49</accession>
<dbReference type="GO" id="GO:0030313">
    <property type="term" value="C:cell envelope"/>
    <property type="evidence" value="ECO:0007669"/>
    <property type="project" value="UniProtKB-SubCell"/>
</dbReference>
<dbReference type="AlphaFoldDB" id="S0FR49"/>
<evidence type="ECO:0000256" key="2">
    <source>
        <dbReference type="ARBA" id="ARBA00010333"/>
    </source>
</evidence>
<evidence type="ECO:0000313" key="9">
    <source>
        <dbReference type="Proteomes" id="UP000014155"/>
    </source>
</evidence>
<keyword evidence="6" id="KW-0472">Membrane</keyword>
<dbReference type="EMBL" id="AORV01000045">
    <property type="protein sequence ID" value="EMS70943.1"/>
    <property type="molecule type" value="Genomic_DNA"/>
</dbReference>
<feature type="region of interest" description="Disordered" evidence="5">
    <location>
        <begin position="100"/>
        <end position="120"/>
    </location>
</feature>
<feature type="compositionally biased region" description="Low complexity" evidence="5">
    <location>
        <begin position="100"/>
        <end position="116"/>
    </location>
</feature>
<comment type="subcellular location">
    <subcellularLocation>
        <location evidence="1">Cell envelope</location>
    </subcellularLocation>
</comment>
<dbReference type="PATRIC" id="fig|1195236.3.peg.3521"/>
<evidence type="ECO:0000313" key="8">
    <source>
        <dbReference type="EMBL" id="EMS70943.1"/>
    </source>
</evidence>
<dbReference type="Pfam" id="PF00497">
    <property type="entry name" value="SBP_bac_3"/>
    <property type="match status" value="1"/>
</dbReference>
<evidence type="ECO:0000256" key="3">
    <source>
        <dbReference type="ARBA" id="ARBA00022729"/>
    </source>
</evidence>
<name>S0FR49_RUMCE</name>
<keyword evidence="6" id="KW-1133">Transmembrane helix</keyword>
<evidence type="ECO:0000256" key="1">
    <source>
        <dbReference type="ARBA" id="ARBA00004196"/>
    </source>
</evidence>
<keyword evidence="9" id="KW-1185">Reference proteome</keyword>
<keyword evidence="3" id="KW-0732">Signal</keyword>
<dbReference type="Gene3D" id="3.40.190.10">
    <property type="entry name" value="Periplasmic binding protein-like II"/>
    <property type="match status" value="2"/>
</dbReference>
<dbReference type="PANTHER" id="PTHR35936:SF34">
    <property type="entry name" value="ABC TRANSPORTER EXTRACELLULAR-BINDING PROTEIN YCKB-RELATED"/>
    <property type="match status" value="1"/>
</dbReference>
<dbReference type="CDD" id="cd00996">
    <property type="entry name" value="PBP2_AatB_like"/>
    <property type="match status" value="1"/>
</dbReference>
<dbReference type="STRING" id="1195236.CTER_3298"/>
<feature type="domain" description="Solute-binding protein family 3/N-terminal" evidence="7">
    <location>
        <begin position="128"/>
        <end position="351"/>
    </location>
</feature>
<dbReference type="PROSITE" id="PS01039">
    <property type="entry name" value="SBP_BACTERIAL_3"/>
    <property type="match status" value="1"/>
</dbReference>
<evidence type="ECO:0000259" key="7">
    <source>
        <dbReference type="SMART" id="SM00062"/>
    </source>
</evidence>
<dbReference type="PANTHER" id="PTHR35936">
    <property type="entry name" value="MEMBRANE-BOUND LYTIC MUREIN TRANSGLYCOSYLASE F"/>
    <property type="match status" value="1"/>
</dbReference>
<feature type="transmembrane region" description="Helical" evidence="6">
    <location>
        <begin position="62"/>
        <end position="82"/>
    </location>
</feature>
<comment type="similarity">
    <text evidence="2 4">Belongs to the bacterial solute-binding protein 3 family.</text>
</comment>
<organism evidence="8 9">
    <name type="scientific">Ruminiclostridium cellobioparum subsp. termitidis CT1112</name>
    <dbReference type="NCBI Taxonomy" id="1195236"/>
    <lineage>
        <taxon>Bacteria</taxon>
        <taxon>Bacillati</taxon>
        <taxon>Bacillota</taxon>
        <taxon>Clostridia</taxon>
        <taxon>Eubacteriales</taxon>
        <taxon>Oscillospiraceae</taxon>
        <taxon>Ruminiclostridium</taxon>
    </lineage>
</organism>
<dbReference type="InterPro" id="IPR018313">
    <property type="entry name" value="SBP_3_CS"/>
</dbReference>